<evidence type="ECO:0000259" key="1">
    <source>
        <dbReference type="PROSITE" id="PS50887"/>
    </source>
</evidence>
<dbReference type="GO" id="GO:1902201">
    <property type="term" value="P:negative regulation of bacterial-type flagellum-dependent cell motility"/>
    <property type="evidence" value="ECO:0007669"/>
    <property type="project" value="TreeGrafter"/>
</dbReference>
<keyword evidence="3" id="KW-1185">Reference proteome</keyword>
<dbReference type="GO" id="GO:0043709">
    <property type="term" value="P:cell adhesion involved in single-species biofilm formation"/>
    <property type="evidence" value="ECO:0007669"/>
    <property type="project" value="TreeGrafter"/>
</dbReference>
<dbReference type="PANTHER" id="PTHR45138:SF9">
    <property type="entry name" value="DIGUANYLATE CYCLASE DGCM-RELATED"/>
    <property type="match status" value="1"/>
</dbReference>
<dbReference type="SUPFAM" id="SSF55073">
    <property type="entry name" value="Nucleotide cyclase"/>
    <property type="match status" value="1"/>
</dbReference>
<dbReference type="SMART" id="SM00267">
    <property type="entry name" value="GGDEF"/>
    <property type="match status" value="1"/>
</dbReference>
<dbReference type="CDD" id="cd01949">
    <property type="entry name" value="GGDEF"/>
    <property type="match status" value="1"/>
</dbReference>
<dbReference type="InterPro" id="IPR029787">
    <property type="entry name" value="Nucleotide_cyclase"/>
</dbReference>
<dbReference type="InterPro" id="IPR003018">
    <property type="entry name" value="GAF"/>
</dbReference>
<dbReference type="InterPro" id="IPR043128">
    <property type="entry name" value="Rev_trsase/Diguanyl_cyclase"/>
</dbReference>
<dbReference type="GO" id="GO:0005886">
    <property type="term" value="C:plasma membrane"/>
    <property type="evidence" value="ECO:0007669"/>
    <property type="project" value="TreeGrafter"/>
</dbReference>
<dbReference type="Gene3D" id="3.30.70.270">
    <property type="match status" value="1"/>
</dbReference>
<dbReference type="PROSITE" id="PS50887">
    <property type="entry name" value="GGDEF"/>
    <property type="match status" value="1"/>
</dbReference>
<dbReference type="KEGG" id="coh:EAV92_10450"/>
<dbReference type="InterPro" id="IPR029016">
    <property type="entry name" value="GAF-like_dom_sf"/>
</dbReference>
<dbReference type="AlphaFoldDB" id="A0A3G3JXJ2"/>
<evidence type="ECO:0000313" key="2">
    <source>
        <dbReference type="EMBL" id="AYQ72945.1"/>
    </source>
</evidence>
<dbReference type="InterPro" id="IPR000160">
    <property type="entry name" value="GGDEF_dom"/>
</dbReference>
<protein>
    <submittedName>
        <fullName evidence="2">Sensor domain-containing diguanylate cyclase</fullName>
    </submittedName>
</protein>
<dbReference type="NCBIfam" id="TIGR00254">
    <property type="entry name" value="GGDEF"/>
    <property type="match status" value="1"/>
</dbReference>
<dbReference type="RefSeq" id="WP_123041027.1">
    <property type="nucleotide sequence ID" value="NZ_CP033433.1"/>
</dbReference>
<dbReference type="GO" id="GO:0052621">
    <property type="term" value="F:diguanylate cyclase activity"/>
    <property type="evidence" value="ECO:0007669"/>
    <property type="project" value="TreeGrafter"/>
</dbReference>
<dbReference type="SUPFAM" id="SSF55781">
    <property type="entry name" value="GAF domain-like"/>
    <property type="match status" value="1"/>
</dbReference>
<dbReference type="EMBL" id="CP033433">
    <property type="protein sequence ID" value="AYQ72945.1"/>
    <property type="molecule type" value="Genomic_DNA"/>
</dbReference>
<organism evidence="2 3">
    <name type="scientific">Cohnella candidum</name>
    <dbReference type="NCBI Taxonomy" id="2674991"/>
    <lineage>
        <taxon>Bacteria</taxon>
        <taxon>Bacillati</taxon>
        <taxon>Bacillota</taxon>
        <taxon>Bacilli</taxon>
        <taxon>Bacillales</taxon>
        <taxon>Paenibacillaceae</taxon>
        <taxon>Cohnella</taxon>
    </lineage>
</organism>
<dbReference type="PANTHER" id="PTHR45138">
    <property type="entry name" value="REGULATORY COMPONENTS OF SENSORY TRANSDUCTION SYSTEM"/>
    <property type="match status" value="1"/>
</dbReference>
<dbReference type="Gene3D" id="3.30.450.40">
    <property type="match status" value="1"/>
</dbReference>
<name>A0A3G3JXJ2_9BACL</name>
<reference evidence="2 3" key="1">
    <citation type="submission" date="2018-10" db="EMBL/GenBank/DDBJ databases">
        <title>Genome Sequence of Cohnella sp.</title>
        <authorList>
            <person name="Srinivasan S."/>
            <person name="Kim M.K."/>
        </authorList>
    </citation>
    <scope>NUCLEOTIDE SEQUENCE [LARGE SCALE GENOMIC DNA]</scope>
    <source>
        <strain evidence="2 3">18JY8-7</strain>
    </source>
</reference>
<dbReference type="Pfam" id="PF13185">
    <property type="entry name" value="GAF_2"/>
    <property type="match status" value="1"/>
</dbReference>
<accession>A0A3G3JXJ2</accession>
<evidence type="ECO:0000313" key="3">
    <source>
        <dbReference type="Proteomes" id="UP000269097"/>
    </source>
</evidence>
<proteinExistence type="predicted"/>
<dbReference type="Pfam" id="PF00990">
    <property type="entry name" value="GGDEF"/>
    <property type="match status" value="1"/>
</dbReference>
<feature type="domain" description="GGDEF" evidence="1">
    <location>
        <begin position="152"/>
        <end position="282"/>
    </location>
</feature>
<dbReference type="Proteomes" id="UP000269097">
    <property type="component" value="Chromosome"/>
</dbReference>
<gene>
    <name evidence="2" type="ORF">EAV92_10450</name>
</gene>
<dbReference type="InterPro" id="IPR050469">
    <property type="entry name" value="Diguanylate_Cyclase"/>
</dbReference>
<sequence length="282" mass="31670">MEYGYEGITTEYHLLRDAVQCFFQTLREIIPANTFFVAATQESAYVLISVYNASETLVKEGDTLALPVTGKLGACSFLGIPIVLRDGRTFGQFCALDRKHAFTREDARLLERMAELVSRLIEVEENAIFDDLTGVYRRKYMEGLFYHLPTNAKKAIVFLDLDDFKSINDTYGHEIGDEVLRKIGAILKEIAVVHQSAACRYAGDEFVILLPDAGEETVLEAVDHLMDRLSRPLPIGEMALTVSASVGICLEARTLQEYIQRADSAMYQIKRENKHGVRIYAG</sequence>